<organism evidence="1 2">
    <name type="scientific">Chitinophaga agrisoli</name>
    <dbReference type="NCBI Taxonomy" id="2607653"/>
    <lineage>
        <taxon>Bacteria</taxon>
        <taxon>Pseudomonadati</taxon>
        <taxon>Bacteroidota</taxon>
        <taxon>Chitinophagia</taxon>
        <taxon>Chitinophagales</taxon>
        <taxon>Chitinophagaceae</taxon>
        <taxon>Chitinophaga</taxon>
    </lineage>
</organism>
<dbReference type="AlphaFoldDB" id="A0A5B2VMV6"/>
<name>A0A5B2VMV6_9BACT</name>
<reference evidence="1 2" key="1">
    <citation type="submission" date="2019-09" db="EMBL/GenBank/DDBJ databases">
        <title>Chitinophaga ginsengihumi sp. nov., isolated from soil of ginseng rhizosphere.</title>
        <authorList>
            <person name="Lee J."/>
        </authorList>
    </citation>
    <scope>NUCLEOTIDE SEQUENCE [LARGE SCALE GENOMIC DNA]</scope>
    <source>
        <strain evidence="1 2">BN140078</strain>
    </source>
</reference>
<gene>
    <name evidence="1" type="ORF">F0L74_26500</name>
</gene>
<evidence type="ECO:0000313" key="2">
    <source>
        <dbReference type="Proteomes" id="UP000324611"/>
    </source>
</evidence>
<reference evidence="1 2" key="2">
    <citation type="submission" date="2019-09" db="EMBL/GenBank/DDBJ databases">
        <authorList>
            <person name="Jin C."/>
        </authorList>
    </citation>
    <scope>NUCLEOTIDE SEQUENCE [LARGE SCALE GENOMIC DNA]</scope>
    <source>
        <strain evidence="1 2">BN140078</strain>
    </source>
</reference>
<keyword evidence="2" id="KW-1185">Reference proteome</keyword>
<dbReference type="RefSeq" id="WP_149840923.1">
    <property type="nucleotide sequence ID" value="NZ_VUOC01000004.1"/>
</dbReference>
<accession>A0A5B2VMV6</accession>
<dbReference type="EMBL" id="VUOC01000004">
    <property type="protein sequence ID" value="KAA2239746.1"/>
    <property type="molecule type" value="Genomic_DNA"/>
</dbReference>
<sequence>MKRAKLMLALIGIMAVLGGIFAFKANRLAISYCRIGSPGVCTTVYLNTSFVNTTAGNTYCTFNRIAPCAQKVVTFIQP</sequence>
<protein>
    <submittedName>
        <fullName evidence="1">Uncharacterized protein</fullName>
    </submittedName>
</protein>
<proteinExistence type="predicted"/>
<evidence type="ECO:0000313" key="1">
    <source>
        <dbReference type="EMBL" id="KAA2239746.1"/>
    </source>
</evidence>
<comment type="caution">
    <text evidence="1">The sequence shown here is derived from an EMBL/GenBank/DDBJ whole genome shotgun (WGS) entry which is preliminary data.</text>
</comment>
<dbReference type="Proteomes" id="UP000324611">
    <property type="component" value="Unassembled WGS sequence"/>
</dbReference>